<gene>
    <name evidence="2" type="ORF">PAHAL_2G234900</name>
</gene>
<feature type="signal peptide" evidence="1">
    <location>
        <begin position="1"/>
        <end position="27"/>
    </location>
</feature>
<reference evidence="2" key="1">
    <citation type="submission" date="2018-04" db="EMBL/GenBank/DDBJ databases">
        <title>WGS assembly of Panicum hallii.</title>
        <authorList>
            <person name="Lovell J."/>
            <person name="Jenkins J."/>
            <person name="Lowry D."/>
            <person name="Mamidi S."/>
            <person name="Sreedasyam A."/>
            <person name="Weng X."/>
            <person name="Barry K."/>
            <person name="Bonette J."/>
            <person name="Campitelli B."/>
            <person name="Daum C."/>
            <person name="Gordon S."/>
            <person name="Gould B."/>
            <person name="Lipzen A."/>
            <person name="Macqueen A."/>
            <person name="Palacio-Mejia J."/>
            <person name="Plott C."/>
            <person name="Shakirov E."/>
            <person name="Shu S."/>
            <person name="Yoshinaga Y."/>
            <person name="Zane M."/>
            <person name="Rokhsar D."/>
            <person name="Grimwood J."/>
            <person name="Schmutz J."/>
            <person name="Juenger T."/>
        </authorList>
    </citation>
    <scope>NUCLEOTIDE SEQUENCE [LARGE SCALE GENOMIC DNA]</scope>
    <source>
        <strain evidence="2">FIL2</strain>
    </source>
</reference>
<keyword evidence="1" id="KW-0732">Signal</keyword>
<dbReference type="EMBL" id="CM008047">
    <property type="protein sequence ID" value="PAN12007.1"/>
    <property type="molecule type" value="Genomic_DNA"/>
</dbReference>
<evidence type="ECO:0000256" key="1">
    <source>
        <dbReference type="SAM" id="SignalP"/>
    </source>
</evidence>
<protein>
    <recommendedName>
        <fullName evidence="3">TNFR-Cys domain-containing protein</fullName>
    </recommendedName>
</protein>
<organism evidence="2">
    <name type="scientific">Panicum hallii</name>
    <dbReference type="NCBI Taxonomy" id="206008"/>
    <lineage>
        <taxon>Eukaryota</taxon>
        <taxon>Viridiplantae</taxon>
        <taxon>Streptophyta</taxon>
        <taxon>Embryophyta</taxon>
        <taxon>Tracheophyta</taxon>
        <taxon>Spermatophyta</taxon>
        <taxon>Magnoliopsida</taxon>
        <taxon>Liliopsida</taxon>
        <taxon>Poales</taxon>
        <taxon>Poaceae</taxon>
        <taxon>PACMAD clade</taxon>
        <taxon>Panicoideae</taxon>
        <taxon>Panicodae</taxon>
        <taxon>Paniceae</taxon>
        <taxon>Panicinae</taxon>
        <taxon>Panicum</taxon>
        <taxon>Panicum sect. Panicum</taxon>
    </lineage>
</organism>
<sequence length="156" mass="16162">MASSGAAALKAAAAVAIFAMLVMSSQGNPRTGPLCSSCASKCSFECGTITATNCSSACGYPPECYSCLDRVYNGYEDCCNNATINSSLSCCDNGCFGDCVTCAPCDVNGLLTVRCMDVCKLNNTACEACKDTVSQQCNATCNKDCSKTCVKKSNGW</sequence>
<name>A0A2S3GZB9_9POAL</name>
<dbReference type="AlphaFoldDB" id="A0A2S3GZB9"/>
<evidence type="ECO:0000313" key="2">
    <source>
        <dbReference type="EMBL" id="PAN12007.1"/>
    </source>
</evidence>
<feature type="chain" id="PRO_5015696305" description="TNFR-Cys domain-containing protein" evidence="1">
    <location>
        <begin position="28"/>
        <end position="156"/>
    </location>
</feature>
<evidence type="ECO:0008006" key="3">
    <source>
        <dbReference type="Google" id="ProtNLM"/>
    </source>
</evidence>
<accession>A0A2S3GZB9</accession>
<proteinExistence type="predicted"/>
<dbReference type="Gramene" id="PAN12007">
    <property type="protein sequence ID" value="PAN12007"/>
    <property type="gene ID" value="PAHAL_2G234900"/>
</dbReference>
<dbReference type="Proteomes" id="UP000243499">
    <property type="component" value="Chromosome 2"/>
</dbReference>